<dbReference type="InterPro" id="IPR036052">
    <property type="entry name" value="TrpB-like_PALP_sf"/>
</dbReference>
<keyword evidence="4 6" id="KW-0456">Lyase</keyword>
<dbReference type="FunFam" id="3.40.50.1100:FF:000005">
    <property type="entry name" value="Threonine dehydratase catabolic"/>
    <property type="match status" value="1"/>
</dbReference>
<evidence type="ECO:0000313" key="7">
    <source>
        <dbReference type="Proteomes" id="UP000007519"/>
    </source>
</evidence>
<accession>H6L8R5</accession>
<dbReference type="AlphaFoldDB" id="H6L8R5"/>
<name>H6L8R5_SAPGL</name>
<dbReference type="OrthoDB" id="9811476at2"/>
<dbReference type="Pfam" id="PF00291">
    <property type="entry name" value="PALP"/>
    <property type="match status" value="1"/>
</dbReference>
<evidence type="ECO:0000256" key="3">
    <source>
        <dbReference type="ARBA" id="ARBA00022898"/>
    </source>
</evidence>
<dbReference type="Gene3D" id="3.40.50.1100">
    <property type="match status" value="2"/>
</dbReference>
<dbReference type="SUPFAM" id="SSF53686">
    <property type="entry name" value="Tryptophan synthase beta subunit-like PLP-dependent enzymes"/>
    <property type="match status" value="1"/>
</dbReference>
<evidence type="ECO:0000256" key="4">
    <source>
        <dbReference type="ARBA" id="ARBA00023239"/>
    </source>
</evidence>
<dbReference type="PANTHER" id="PTHR43050">
    <property type="entry name" value="SERINE / THREONINE RACEMASE FAMILY MEMBER"/>
    <property type="match status" value="1"/>
</dbReference>
<dbReference type="PANTHER" id="PTHR43050:SF1">
    <property type="entry name" value="SERINE RACEMASE"/>
    <property type="match status" value="1"/>
</dbReference>
<evidence type="ECO:0000313" key="6">
    <source>
        <dbReference type="EMBL" id="AFC26871.1"/>
    </source>
</evidence>
<dbReference type="Proteomes" id="UP000007519">
    <property type="component" value="Chromosome"/>
</dbReference>
<evidence type="ECO:0000259" key="5">
    <source>
        <dbReference type="Pfam" id="PF00291"/>
    </source>
</evidence>
<comment type="similarity">
    <text evidence="2">Belongs to the serine/threonine dehydratase family.</text>
</comment>
<dbReference type="GO" id="GO:0070179">
    <property type="term" value="P:D-serine biosynthetic process"/>
    <property type="evidence" value="ECO:0007669"/>
    <property type="project" value="TreeGrafter"/>
</dbReference>
<dbReference type="GO" id="GO:0000287">
    <property type="term" value="F:magnesium ion binding"/>
    <property type="evidence" value="ECO:0007669"/>
    <property type="project" value="TreeGrafter"/>
</dbReference>
<dbReference type="GO" id="GO:0005524">
    <property type="term" value="F:ATP binding"/>
    <property type="evidence" value="ECO:0007669"/>
    <property type="project" value="TreeGrafter"/>
</dbReference>
<keyword evidence="3" id="KW-0663">Pyridoxal phosphate</keyword>
<evidence type="ECO:0000256" key="1">
    <source>
        <dbReference type="ARBA" id="ARBA00001933"/>
    </source>
</evidence>
<gene>
    <name evidence="6" type="primary">ilvA</name>
    <name evidence="6" type="ordered locus">SGRA_4156</name>
</gene>
<dbReference type="GO" id="GO:0030378">
    <property type="term" value="F:serine racemase activity"/>
    <property type="evidence" value="ECO:0007669"/>
    <property type="project" value="TreeGrafter"/>
</dbReference>
<dbReference type="GO" id="GO:0018114">
    <property type="term" value="F:threonine racemase activity"/>
    <property type="evidence" value="ECO:0007669"/>
    <property type="project" value="TreeGrafter"/>
</dbReference>
<proteinExistence type="inferred from homology"/>
<reference evidence="6 7" key="1">
    <citation type="journal article" date="2012" name="Stand. Genomic Sci.">
        <title>Complete genome sequencing and analysis of Saprospira grandis str. Lewin, a predatory marine bacterium.</title>
        <authorList>
            <person name="Saw J.H."/>
            <person name="Yuryev A."/>
            <person name="Kanbe M."/>
            <person name="Hou S."/>
            <person name="Young A.G."/>
            <person name="Aizawa S."/>
            <person name="Alam M."/>
        </authorList>
    </citation>
    <scope>NUCLEOTIDE SEQUENCE [LARGE SCALE GENOMIC DNA]</scope>
    <source>
        <strain evidence="6 7">Lewin</strain>
    </source>
</reference>
<dbReference type="InterPro" id="IPR001926">
    <property type="entry name" value="TrpB-like_PALP"/>
</dbReference>
<dbReference type="GO" id="GO:0003941">
    <property type="term" value="F:L-serine ammonia-lyase activity"/>
    <property type="evidence" value="ECO:0007669"/>
    <property type="project" value="TreeGrafter"/>
</dbReference>
<dbReference type="RefSeq" id="WP_015694448.1">
    <property type="nucleotide sequence ID" value="NC_016940.1"/>
</dbReference>
<dbReference type="CDD" id="cd01562">
    <property type="entry name" value="Thr-dehyd"/>
    <property type="match status" value="1"/>
</dbReference>
<keyword evidence="7" id="KW-1185">Reference proteome</keyword>
<feature type="domain" description="Tryptophan synthase beta chain-like PALP" evidence="5">
    <location>
        <begin position="22"/>
        <end position="309"/>
    </location>
</feature>
<evidence type="ECO:0000256" key="2">
    <source>
        <dbReference type="ARBA" id="ARBA00010869"/>
    </source>
</evidence>
<dbReference type="EMBL" id="CP002831">
    <property type="protein sequence ID" value="AFC26871.1"/>
    <property type="molecule type" value="Genomic_DNA"/>
</dbReference>
<comment type="cofactor">
    <cofactor evidence="1">
        <name>pyridoxal 5'-phosphate</name>
        <dbReference type="ChEBI" id="CHEBI:597326"/>
    </cofactor>
</comment>
<dbReference type="HOGENOM" id="CLU_021152_4_2_10"/>
<protein>
    <submittedName>
        <fullName evidence="6">Pyridoxal-5'-phosphate-dependent protein beta subunit</fullName>
        <ecNumber evidence="6">4.3.1.19</ecNumber>
    </submittedName>
</protein>
<dbReference type="STRING" id="984262.SGRA_4156"/>
<dbReference type="EC" id="4.3.1.19" evidence="6"/>
<organism evidence="6 7">
    <name type="scientific">Saprospira grandis (strain Lewin)</name>
    <dbReference type="NCBI Taxonomy" id="984262"/>
    <lineage>
        <taxon>Bacteria</taxon>
        <taxon>Pseudomonadati</taxon>
        <taxon>Bacteroidota</taxon>
        <taxon>Saprospiria</taxon>
        <taxon>Saprospirales</taxon>
        <taxon>Saprospiraceae</taxon>
        <taxon>Saprospira</taxon>
    </lineage>
</organism>
<dbReference type="GO" id="GO:0030170">
    <property type="term" value="F:pyridoxal phosphate binding"/>
    <property type="evidence" value="ECO:0007669"/>
    <property type="project" value="TreeGrafter"/>
</dbReference>
<dbReference type="eggNOG" id="COG1171">
    <property type="taxonomic scope" value="Bacteria"/>
</dbReference>
<dbReference type="GO" id="GO:0004794">
    <property type="term" value="F:threonine deaminase activity"/>
    <property type="evidence" value="ECO:0007669"/>
    <property type="project" value="UniProtKB-EC"/>
</dbReference>
<dbReference type="KEGG" id="sgn:SGRA_4156"/>
<sequence>MSVHLPTILSAENIRQRQALIRPYLKKTPLLQSEKINALAGCNIYFKCENFQHTGSFKVRGAFSAALLLSEEERKKGLCTHSSGNHAQAIAKAAQILACPAYIVMPENAPAFKQRATAELGAEIRFSPPTTAGREAALAAWQKETAAHFIHPYNDYDVILGQASCSLEILEELSDIDGILAPIGGGGLLSGALLSAHYFRPELKVLGAEPQLVNDAYLSLAAGKIIENKRTDSLADGLRTTIRPKTFGVFQELLSEIICVEEEEIILALRLIWEQLKIVVEPSSAVPLAALLKHKARFKGQNWAIILSGGNIDLDHLPF</sequence>